<feature type="compositionally biased region" description="Low complexity" evidence="1">
    <location>
        <begin position="339"/>
        <end position="353"/>
    </location>
</feature>
<protein>
    <submittedName>
        <fullName evidence="2">Uncharacterized protein</fullName>
    </submittedName>
</protein>
<feature type="compositionally biased region" description="Basic and acidic residues" evidence="1">
    <location>
        <begin position="306"/>
        <end position="315"/>
    </location>
</feature>
<dbReference type="EMBL" id="JARJCW010000053">
    <property type="protein sequence ID" value="KAJ7202833.1"/>
    <property type="molecule type" value="Genomic_DNA"/>
</dbReference>
<dbReference type="Proteomes" id="UP001219525">
    <property type="component" value="Unassembled WGS sequence"/>
</dbReference>
<reference evidence="2" key="1">
    <citation type="submission" date="2023-03" db="EMBL/GenBank/DDBJ databases">
        <title>Massive genome expansion in bonnet fungi (Mycena s.s.) driven by repeated elements and novel gene families across ecological guilds.</title>
        <authorList>
            <consortium name="Lawrence Berkeley National Laboratory"/>
            <person name="Harder C.B."/>
            <person name="Miyauchi S."/>
            <person name="Viragh M."/>
            <person name="Kuo A."/>
            <person name="Thoen E."/>
            <person name="Andreopoulos B."/>
            <person name="Lu D."/>
            <person name="Skrede I."/>
            <person name="Drula E."/>
            <person name="Henrissat B."/>
            <person name="Morin E."/>
            <person name="Kohler A."/>
            <person name="Barry K."/>
            <person name="LaButti K."/>
            <person name="Morin E."/>
            <person name="Salamov A."/>
            <person name="Lipzen A."/>
            <person name="Mereny Z."/>
            <person name="Hegedus B."/>
            <person name="Baldrian P."/>
            <person name="Stursova M."/>
            <person name="Weitz H."/>
            <person name="Taylor A."/>
            <person name="Grigoriev I.V."/>
            <person name="Nagy L.G."/>
            <person name="Martin F."/>
            <person name="Kauserud H."/>
        </authorList>
    </citation>
    <scope>NUCLEOTIDE SEQUENCE</scope>
    <source>
        <strain evidence="2">9144</strain>
    </source>
</reference>
<sequence>MPPQPINLSHSPILRLCPRALPAPPPSLSSGPCALRPRLLGHISSADAELPSSPGRRRWRNSIASQRSLPPRHGARCGAASAASLKVICSLPSGPVSQELVRTHAAAFKMDTPRTESFFFHPRKTRVSTPIDIPRPHQSPTSSAFLISTRPLSPELIFEMEPFSPLDVSAPAPPAHRPLAPPTSIGLPTRTTSADDREPLLYSFPVLSESTSYAHTGPDRLRIPPQNQNQCAALPSSLPQFPIAHNPSANANARGRATTLKTPRHVESPLRHDPARHAIRAVPVHKISGFDPDASGAAASVPEARPPFRERKNSMPREPVSAPATLSRRRPPRARRTSSRSSGSRSRRLPGYGHAHGYGYGEDRDVDSAEFAQFLRRRIESRKPLQFPSLHAAVGVLGLGLDVQVW</sequence>
<evidence type="ECO:0000313" key="2">
    <source>
        <dbReference type="EMBL" id="KAJ7202833.1"/>
    </source>
</evidence>
<accession>A0AAD6V586</accession>
<feature type="region of interest" description="Disordered" evidence="1">
    <location>
        <begin position="287"/>
        <end position="360"/>
    </location>
</feature>
<evidence type="ECO:0000313" key="3">
    <source>
        <dbReference type="Proteomes" id="UP001219525"/>
    </source>
</evidence>
<dbReference type="AlphaFoldDB" id="A0AAD6V586"/>
<gene>
    <name evidence="2" type="ORF">GGX14DRAFT_653049</name>
</gene>
<comment type="caution">
    <text evidence="2">The sequence shown here is derived from an EMBL/GenBank/DDBJ whole genome shotgun (WGS) entry which is preliminary data.</text>
</comment>
<evidence type="ECO:0000256" key="1">
    <source>
        <dbReference type="SAM" id="MobiDB-lite"/>
    </source>
</evidence>
<proteinExistence type="predicted"/>
<keyword evidence="3" id="KW-1185">Reference proteome</keyword>
<name>A0AAD6V586_9AGAR</name>
<feature type="compositionally biased region" description="Basic residues" evidence="1">
    <location>
        <begin position="327"/>
        <end position="338"/>
    </location>
</feature>
<organism evidence="2 3">
    <name type="scientific">Mycena pura</name>
    <dbReference type="NCBI Taxonomy" id="153505"/>
    <lineage>
        <taxon>Eukaryota</taxon>
        <taxon>Fungi</taxon>
        <taxon>Dikarya</taxon>
        <taxon>Basidiomycota</taxon>
        <taxon>Agaricomycotina</taxon>
        <taxon>Agaricomycetes</taxon>
        <taxon>Agaricomycetidae</taxon>
        <taxon>Agaricales</taxon>
        <taxon>Marasmiineae</taxon>
        <taxon>Mycenaceae</taxon>
        <taxon>Mycena</taxon>
    </lineage>
</organism>